<comment type="caution">
    <text evidence="1">The sequence shown here is derived from an EMBL/GenBank/DDBJ whole genome shotgun (WGS) entry which is preliminary data.</text>
</comment>
<accession>A0A8S1JGF1</accession>
<evidence type="ECO:0000313" key="2">
    <source>
        <dbReference type="Proteomes" id="UP000708148"/>
    </source>
</evidence>
<dbReference type="EMBL" id="CAJHUC010002070">
    <property type="protein sequence ID" value="CAD7703125.1"/>
    <property type="molecule type" value="Genomic_DNA"/>
</dbReference>
<organism evidence="1 2">
    <name type="scientific">Ostreobium quekettii</name>
    <dbReference type="NCBI Taxonomy" id="121088"/>
    <lineage>
        <taxon>Eukaryota</taxon>
        <taxon>Viridiplantae</taxon>
        <taxon>Chlorophyta</taxon>
        <taxon>core chlorophytes</taxon>
        <taxon>Ulvophyceae</taxon>
        <taxon>TCBD clade</taxon>
        <taxon>Bryopsidales</taxon>
        <taxon>Ostreobineae</taxon>
        <taxon>Ostreobiaceae</taxon>
        <taxon>Ostreobium</taxon>
    </lineage>
</organism>
<proteinExistence type="predicted"/>
<dbReference type="Proteomes" id="UP000708148">
    <property type="component" value="Unassembled WGS sequence"/>
</dbReference>
<evidence type="ECO:0000313" key="1">
    <source>
        <dbReference type="EMBL" id="CAD7703125.1"/>
    </source>
</evidence>
<dbReference type="AlphaFoldDB" id="A0A8S1JGF1"/>
<name>A0A8S1JGF1_9CHLO</name>
<reference evidence="1" key="1">
    <citation type="submission" date="2020-12" db="EMBL/GenBank/DDBJ databases">
        <authorList>
            <person name="Iha C."/>
        </authorList>
    </citation>
    <scope>NUCLEOTIDE SEQUENCE</scope>
</reference>
<sequence length="136" mass="14891">MAWDGNVAAICVRSGVQLENTIAICAFVAGGVPIVSIPVRLTDVLHNGQRTDVVSLISALYHKLLWRHARLCHLHLHACLLVLASHCPCAYRMIAGTFGSTVVFQQHMFASENPNSGQARVAGCGHQWQEHLLERT</sequence>
<gene>
    <name evidence="1" type="ORF">OSTQU699_LOCUS8482</name>
</gene>
<protein>
    <submittedName>
        <fullName evidence="1">Uncharacterized protein</fullName>
    </submittedName>
</protein>
<keyword evidence="2" id="KW-1185">Reference proteome</keyword>